<dbReference type="InterPro" id="IPR029787">
    <property type="entry name" value="Nucleotide_cyclase"/>
</dbReference>
<dbReference type="OrthoDB" id="4565346at2"/>
<dbReference type="SMART" id="SM00044">
    <property type="entry name" value="CYCc"/>
    <property type="match status" value="1"/>
</dbReference>
<dbReference type="Proteomes" id="UP000316429">
    <property type="component" value="Unassembled WGS sequence"/>
</dbReference>
<dbReference type="AlphaFoldDB" id="A0A504URE7"/>
<organism evidence="2 3">
    <name type="scientific">Rhizobium glycinendophyticum</name>
    <dbReference type="NCBI Taxonomy" id="2589807"/>
    <lineage>
        <taxon>Bacteria</taxon>
        <taxon>Pseudomonadati</taxon>
        <taxon>Pseudomonadota</taxon>
        <taxon>Alphaproteobacteria</taxon>
        <taxon>Hyphomicrobiales</taxon>
        <taxon>Rhizobiaceae</taxon>
        <taxon>Rhizobium/Agrobacterium group</taxon>
        <taxon>Rhizobium</taxon>
    </lineage>
</organism>
<reference evidence="2 3" key="1">
    <citation type="submission" date="2019-06" db="EMBL/GenBank/DDBJ databases">
        <title>Rhizobium sp. CL12 isolated from roots of soybean.</title>
        <authorList>
            <person name="Wang C."/>
        </authorList>
    </citation>
    <scope>NUCLEOTIDE SEQUENCE [LARGE SCALE GENOMIC DNA]</scope>
    <source>
        <strain evidence="2 3">CL12</strain>
    </source>
</reference>
<dbReference type="PANTHER" id="PTHR43081">
    <property type="entry name" value="ADENYLATE CYCLASE, TERMINAL-DIFFERENTIATION SPECIFIC-RELATED"/>
    <property type="match status" value="1"/>
</dbReference>
<evidence type="ECO:0000259" key="1">
    <source>
        <dbReference type="PROSITE" id="PS50125"/>
    </source>
</evidence>
<dbReference type="GO" id="GO:0035556">
    <property type="term" value="P:intracellular signal transduction"/>
    <property type="evidence" value="ECO:0007669"/>
    <property type="project" value="InterPro"/>
</dbReference>
<proteinExistence type="predicted"/>
<dbReference type="PANTHER" id="PTHR43081:SF11">
    <property type="entry name" value="BLR2264 PROTEIN"/>
    <property type="match status" value="1"/>
</dbReference>
<accession>A0A504URE7</accession>
<dbReference type="PROSITE" id="PS50125">
    <property type="entry name" value="GUANYLATE_CYCLASE_2"/>
    <property type="match status" value="1"/>
</dbReference>
<keyword evidence="3" id="KW-1185">Reference proteome</keyword>
<gene>
    <name evidence="2" type="ORF">FJQ55_00010</name>
</gene>
<dbReference type="Gene3D" id="3.30.70.1230">
    <property type="entry name" value="Nucleotide cyclase"/>
    <property type="match status" value="1"/>
</dbReference>
<dbReference type="SUPFAM" id="SSF55073">
    <property type="entry name" value="Nucleotide cyclase"/>
    <property type="match status" value="1"/>
</dbReference>
<comment type="caution">
    <text evidence="2">The sequence shown here is derived from an EMBL/GenBank/DDBJ whole genome shotgun (WGS) entry which is preliminary data.</text>
</comment>
<name>A0A504URE7_9HYPH</name>
<dbReference type="InterPro" id="IPR050697">
    <property type="entry name" value="Adenylyl/Guanylyl_Cyclase_3/4"/>
</dbReference>
<feature type="domain" description="Guanylate cyclase" evidence="1">
    <location>
        <begin position="219"/>
        <end position="349"/>
    </location>
</feature>
<protein>
    <submittedName>
        <fullName evidence="2">Adenylate/guanylate cyclase domain-containing protein</fullName>
    </submittedName>
</protein>
<dbReference type="EMBL" id="VFYP01000001">
    <property type="protein sequence ID" value="TPP09311.1"/>
    <property type="molecule type" value="Genomic_DNA"/>
</dbReference>
<dbReference type="GO" id="GO:0006171">
    <property type="term" value="P:cAMP biosynthetic process"/>
    <property type="evidence" value="ECO:0007669"/>
    <property type="project" value="TreeGrafter"/>
</dbReference>
<evidence type="ECO:0000313" key="2">
    <source>
        <dbReference type="EMBL" id="TPP09311.1"/>
    </source>
</evidence>
<dbReference type="Pfam" id="PF00211">
    <property type="entry name" value="Guanylate_cyc"/>
    <property type="match status" value="1"/>
</dbReference>
<dbReference type="RefSeq" id="WP_140825713.1">
    <property type="nucleotide sequence ID" value="NZ_VFYP01000001.1"/>
</dbReference>
<dbReference type="GO" id="GO:0004016">
    <property type="term" value="F:adenylate cyclase activity"/>
    <property type="evidence" value="ECO:0007669"/>
    <property type="project" value="UniProtKB-ARBA"/>
</dbReference>
<evidence type="ECO:0000313" key="3">
    <source>
        <dbReference type="Proteomes" id="UP000316429"/>
    </source>
</evidence>
<sequence>MLDQQAPIGEPALARALREWMLNETYQERFIDNIFVELCERLNLAAVPVARATLHFRINNPQWLGARIEWLPGLREARITTFEYGTEQSPVFLSSPMFELTAGAEEVRQNLLVDNPARPYPLFEELRNEGLTDYVAWPLQHTLQKRHVVTFATAESDGFSDHDIAVLRGLVPILALVSEVRIKNALARTLLQTYVGPHASEEILAGATTRGSGVTLSAAVLIFDIRGFTAITNAWPRDDVIELLNAYFDAIAEPIDRNGGEILKFMGDGLLAVFPLEKKDALANTFQAVLEARFALSSLNDRNTALGRPSVECGVGVHVGDVMYGNIGSKRRLDFTVIGPAVNIASRLESLTKTVHHPVLFSEDFVSMAHIEQFVENLGAYELRGVDEPMKVFALR</sequence>
<dbReference type="CDD" id="cd07302">
    <property type="entry name" value="CHD"/>
    <property type="match status" value="1"/>
</dbReference>
<dbReference type="InterPro" id="IPR001054">
    <property type="entry name" value="A/G_cyclase"/>
</dbReference>